<evidence type="ECO:0000313" key="2">
    <source>
        <dbReference type="EMBL" id="PRQ10205.1"/>
    </source>
</evidence>
<name>A0A2S9YYM6_9BACT</name>
<feature type="region of interest" description="Disordered" evidence="1">
    <location>
        <begin position="1"/>
        <end position="56"/>
    </location>
</feature>
<dbReference type="EMBL" id="PVNL01000001">
    <property type="protein sequence ID" value="PRQ10205.1"/>
    <property type="molecule type" value="Genomic_DNA"/>
</dbReference>
<feature type="region of interest" description="Disordered" evidence="1">
    <location>
        <begin position="248"/>
        <end position="284"/>
    </location>
</feature>
<feature type="compositionally biased region" description="Basic and acidic residues" evidence="1">
    <location>
        <begin position="41"/>
        <end position="56"/>
    </location>
</feature>
<dbReference type="Proteomes" id="UP000238823">
    <property type="component" value="Unassembled WGS sequence"/>
</dbReference>
<proteinExistence type="predicted"/>
<organism evidence="2 3">
    <name type="scientific">Enhygromyxa salina</name>
    <dbReference type="NCBI Taxonomy" id="215803"/>
    <lineage>
        <taxon>Bacteria</taxon>
        <taxon>Pseudomonadati</taxon>
        <taxon>Myxococcota</taxon>
        <taxon>Polyangia</taxon>
        <taxon>Nannocystales</taxon>
        <taxon>Nannocystaceae</taxon>
        <taxon>Enhygromyxa</taxon>
    </lineage>
</organism>
<sequence>MADILAPERVDDPGADQDLRVRGRGWRDHAEVQGPVGVRGQRGERLPAQRGREQGPLDRDLGRAVRVHAGLEHDRLAGRCGLLLPEQRHSRQVLRGVAGVVEDLHEPGPLAPQVQAGLEGVARDRPHAALDRAGVPVDPGRRLLEADRAAIVIGRDAGEAAGPDRGLVEDLPVGDRVWLEQAELDAALNVVAGDPDREQLGQRVLATQRDELVRAAVGQLVGPDRRVLRWDPILEVGDRIDAAIDHAPARRRPQHGRADMGLVGGVDRPHPSAGHQRGGDQGSRQLVVQRLAPAWDRAVHDLSLQR</sequence>
<dbReference type="AlphaFoldDB" id="A0A2S9YYM6"/>
<comment type="caution">
    <text evidence="2">The sequence shown here is derived from an EMBL/GenBank/DDBJ whole genome shotgun (WGS) entry which is preliminary data.</text>
</comment>
<gene>
    <name evidence="2" type="ORF">ENSA7_00130</name>
</gene>
<reference evidence="2 3" key="1">
    <citation type="submission" date="2018-03" db="EMBL/GenBank/DDBJ databases">
        <title>Draft Genome Sequences of the Obligatory Marine Myxobacteria Enhygromyxa salina SWB007.</title>
        <authorList>
            <person name="Poehlein A."/>
            <person name="Moghaddam J.A."/>
            <person name="Harms H."/>
            <person name="Alanjari M."/>
            <person name="Koenig G.M."/>
            <person name="Daniel R."/>
            <person name="Schaeberle T.F."/>
        </authorList>
    </citation>
    <scope>NUCLEOTIDE SEQUENCE [LARGE SCALE GENOMIC DNA]</scope>
    <source>
        <strain evidence="2 3">SWB007</strain>
    </source>
</reference>
<accession>A0A2S9YYM6</accession>
<evidence type="ECO:0000313" key="3">
    <source>
        <dbReference type="Proteomes" id="UP000238823"/>
    </source>
</evidence>
<evidence type="ECO:0000256" key="1">
    <source>
        <dbReference type="SAM" id="MobiDB-lite"/>
    </source>
</evidence>
<feature type="compositionally biased region" description="Basic and acidic residues" evidence="1">
    <location>
        <begin position="1"/>
        <end position="31"/>
    </location>
</feature>
<protein>
    <submittedName>
        <fullName evidence="2">Uncharacterized protein</fullName>
    </submittedName>
</protein>
<dbReference type="RefSeq" id="WP_106087128.1">
    <property type="nucleotide sequence ID" value="NZ_PVNL01000001.1"/>
</dbReference>